<dbReference type="Proteomes" id="UP001642484">
    <property type="component" value="Unassembled WGS sequence"/>
</dbReference>
<dbReference type="EMBL" id="CAXAMN010015769">
    <property type="protein sequence ID" value="CAK9046546.1"/>
    <property type="molecule type" value="Genomic_DNA"/>
</dbReference>
<evidence type="ECO:0000313" key="1">
    <source>
        <dbReference type="EMBL" id="CAK9046546.1"/>
    </source>
</evidence>
<feature type="non-terminal residue" evidence="1">
    <location>
        <position position="1"/>
    </location>
</feature>
<evidence type="ECO:0000313" key="2">
    <source>
        <dbReference type="Proteomes" id="UP001642484"/>
    </source>
</evidence>
<name>A0ABP0M4W4_9DINO</name>
<gene>
    <name evidence="1" type="ORF">CCMP2556_LOCUS24174</name>
</gene>
<sequence length="314" mass="34888">QQANGFPLWRRAGRGAAMWLYSGNKGSLVEERVICSADEEGRSRWVFILFILNGRVHRHSTSSRCGFAWKTLGSNLDSGGNEDIRLAGIYQLVREIFANGYPVWKSFQDGQRLLYTGSNGCWYFGGIDKVTAQDFNCSSGVLRTAVPHGGVLPHDIGQEWQFLNEEGWQLDEDIFVWSSPPKALQQLYLVGRDGSERLCGMYALQGQTANSLPLWKREGTGEEFYLYSGIDGRWHAAAKGFECDLGALSSCLHGAAMPNMLPSGAWERKLAGRYQLQDGWVNGQRHWKRCGDGEECWLYSGASGRRGSATVGGI</sequence>
<accession>A0ABP0M4W4</accession>
<comment type="caution">
    <text evidence="1">The sequence shown here is derived from an EMBL/GenBank/DDBJ whole genome shotgun (WGS) entry which is preliminary data.</text>
</comment>
<keyword evidence="2" id="KW-1185">Reference proteome</keyword>
<protein>
    <submittedName>
        <fullName evidence="1">Uncharacterized protein</fullName>
    </submittedName>
</protein>
<organism evidence="1 2">
    <name type="scientific">Durusdinium trenchii</name>
    <dbReference type="NCBI Taxonomy" id="1381693"/>
    <lineage>
        <taxon>Eukaryota</taxon>
        <taxon>Sar</taxon>
        <taxon>Alveolata</taxon>
        <taxon>Dinophyceae</taxon>
        <taxon>Suessiales</taxon>
        <taxon>Symbiodiniaceae</taxon>
        <taxon>Durusdinium</taxon>
    </lineage>
</organism>
<proteinExistence type="predicted"/>
<reference evidence="1 2" key="1">
    <citation type="submission" date="2024-02" db="EMBL/GenBank/DDBJ databases">
        <authorList>
            <person name="Chen Y."/>
            <person name="Shah S."/>
            <person name="Dougan E. K."/>
            <person name="Thang M."/>
            <person name="Chan C."/>
        </authorList>
    </citation>
    <scope>NUCLEOTIDE SEQUENCE [LARGE SCALE GENOMIC DNA]</scope>
</reference>